<organism evidence="2 3">
    <name type="scientific">Channa striata</name>
    <name type="common">Snakehead murrel</name>
    <name type="synonym">Ophicephalus striatus</name>
    <dbReference type="NCBI Taxonomy" id="64152"/>
    <lineage>
        <taxon>Eukaryota</taxon>
        <taxon>Metazoa</taxon>
        <taxon>Chordata</taxon>
        <taxon>Craniata</taxon>
        <taxon>Vertebrata</taxon>
        <taxon>Euteleostomi</taxon>
        <taxon>Actinopterygii</taxon>
        <taxon>Neopterygii</taxon>
        <taxon>Teleostei</taxon>
        <taxon>Neoteleostei</taxon>
        <taxon>Acanthomorphata</taxon>
        <taxon>Anabantaria</taxon>
        <taxon>Anabantiformes</taxon>
        <taxon>Channoidei</taxon>
        <taxon>Channidae</taxon>
        <taxon>Channa</taxon>
    </lineage>
</organism>
<dbReference type="Proteomes" id="UP001187415">
    <property type="component" value="Unassembled WGS sequence"/>
</dbReference>
<reference evidence="2" key="1">
    <citation type="submission" date="2023-07" db="EMBL/GenBank/DDBJ databases">
        <title>Chromosome-level Genome Assembly of Striped Snakehead (Channa striata).</title>
        <authorList>
            <person name="Liu H."/>
        </authorList>
    </citation>
    <scope>NUCLEOTIDE SEQUENCE</scope>
    <source>
        <strain evidence="2">Gz</strain>
        <tissue evidence="2">Muscle</tissue>
    </source>
</reference>
<dbReference type="AlphaFoldDB" id="A0AA88SYE4"/>
<gene>
    <name evidence="2" type="ORF">Q5P01_006104</name>
</gene>
<accession>A0AA88SYE4</accession>
<evidence type="ECO:0000256" key="1">
    <source>
        <dbReference type="SAM" id="MobiDB-lite"/>
    </source>
</evidence>
<sequence length="85" mass="9322">MCLPTLRSPSCASSDRRGAETSAERRPFGSRRNNTLFSPQEILGWLHGGENKGITGCWRRTGTTREGGEGGCRDLVKLFVVIQVV</sequence>
<proteinExistence type="predicted"/>
<evidence type="ECO:0000313" key="3">
    <source>
        <dbReference type="Proteomes" id="UP001187415"/>
    </source>
</evidence>
<name>A0AA88SYE4_CHASR</name>
<feature type="compositionally biased region" description="Basic and acidic residues" evidence="1">
    <location>
        <begin position="14"/>
        <end position="27"/>
    </location>
</feature>
<dbReference type="EMBL" id="JAUPFM010000004">
    <property type="protein sequence ID" value="KAK2853443.1"/>
    <property type="molecule type" value="Genomic_DNA"/>
</dbReference>
<feature type="region of interest" description="Disordered" evidence="1">
    <location>
        <begin position="1"/>
        <end position="35"/>
    </location>
</feature>
<evidence type="ECO:0000313" key="2">
    <source>
        <dbReference type="EMBL" id="KAK2853443.1"/>
    </source>
</evidence>
<protein>
    <submittedName>
        <fullName evidence="2">Uncharacterized protein</fullName>
    </submittedName>
</protein>
<comment type="caution">
    <text evidence="2">The sequence shown here is derived from an EMBL/GenBank/DDBJ whole genome shotgun (WGS) entry which is preliminary data.</text>
</comment>
<keyword evidence="3" id="KW-1185">Reference proteome</keyword>